<evidence type="ECO:0000313" key="3">
    <source>
        <dbReference type="Proteomes" id="UP000048908"/>
    </source>
</evidence>
<dbReference type="AlphaFoldDB" id="A0A0M6XKU3"/>
<accession>A0A0M6XKU3</accession>
<protein>
    <recommendedName>
        <fullName evidence="1">Hedgehog/Intein (Hint) domain-containing protein</fullName>
    </recommendedName>
</protein>
<proteinExistence type="predicted"/>
<keyword evidence="3" id="KW-1185">Reference proteome</keyword>
<dbReference type="STRING" id="282197.SAMN04488517_106100"/>
<evidence type="ECO:0000313" key="2">
    <source>
        <dbReference type="EMBL" id="CTQ31766.1"/>
    </source>
</evidence>
<dbReference type="InterPro" id="IPR028992">
    <property type="entry name" value="Hedgehog/Intein_dom"/>
</dbReference>
<gene>
    <name evidence="2" type="ORF">JAN5088_00525</name>
</gene>
<dbReference type="SUPFAM" id="SSF51294">
    <property type="entry name" value="Hedgehog/intein (Hint) domain"/>
    <property type="match status" value="1"/>
</dbReference>
<dbReference type="Proteomes" id="UP000048908">
    <property type="component" value="Unassembled WGS sequence"/>
</dbReference>
<dbReference type="RefSeq" id="WP_055681244.1">
    <property type="nucleotide sequence ID" value="NZ_CXPG01000011.1"/>
</dbReference>
<dbReference type="OrthoDB" id="7873527at2"/>
<dbReference type="EMBL" id="CXPG01000011">
    <property type="protein sequence ID" value="CTQ31766.1"/>
    <property type="molecule type" value="Genomic_DNA"/>
</dbReference>
<dbReference type="Pfam" id="PF13403">
    <property type="entry name" value="Hint_2"/>
    <property type="match status" value="1"/>
</dbReference>
<evidence type="ECO:0000259" key="1">
    <source>
        <dbReference type="Pfam" id="PF13403"/>
    </source>
</evidence>
<feature type="domain" description="Hedgehog/Intein (Hint)" evidence="1">
    <location>
        <begin position="29"/>
        <end position="153"/>
    </location>
</feature>
<name>A0A0M6XKU3_9RHOB</name>
<dbReference type="InterPro" id="IPR036844">
    <property type="entry name" value="Hint_dom_sf"/>
</dbReference>
<organism evidence="2 3">
    <name type="scientific">Jannaschia rubra</name>
    <dbReference type="NCBI Taxonomy" id="282197"/>
    <lineage>
        <taxon>Bacteria</taxon>
        <taxon>Pseudomonadati</taxon>
        <taxon>Pseudomonadota</taxon>
        <taxon>Alphaproteobacteria</taxon>
        <taxon>Rhodobacterales</taxon>
        <taxon>Roseobacteraceae</taxon>
        <taxon>Jannaschia</taxon>
    </lineage>
</organism>
<reference evidence="2 3" key="1">
    <citation type="submission" date="2015-07" db="EMBL/GenBank/DDBJ databases">
        <authorList>
            <person name="Noorani M."/>
        </authorList>
    </citation>
    <scope>NUCLEOTIDE SEQUENCE [LARGE SCALE GENOMIC DNA]</scope>
    <source>
        <strain evidence="2 3">CECT 5088</strain>
    </source>
</reference>
<sequence>MTVQLRRNAEELARTDAVAVAPATFRGGLAAGTPVLTARGLVAVENLRRGDRIVTRERGLAVLRAVTRHLSDTVVVRADSLGQGRPRRDTTLAADQHVTIRDWRAEALFDAPCALVPVARLADGRQIAAAGRAEVWRLDFGSALTIQADGLEAPSGRTESHVVVPASHD</sequence>